<evidence type="ECO:0000256" key="1">
    <source>
        <dbReference type="SAM" id="MobiDB-lite"/>
    </source>
</evidence>
<feature type="compositionally biased region" description="Low complexity" evidence="1">
    <location>
        <begin position="251"/>
        <end position="265"/>
    </location>
</feature>
<feature type="compositionally biased region" description="Basic and acidic residues" evidence="1">
    <location>
        <begin position="366"/>
        <end position="379"/>
    </location>
</feature>
<protein>
    <submittedName>
        <fullName evidence="2">Tap42 protein</fullName>
    </submittedName>
</protein>
<organism evidence="2 3">
    <name type="scientific">Maudiozyma humilis</name>
    <name type="common">Sour dough yeast</name>
    <name type="synonym">Kazachstania humilis</name>
    <dbReference type="NCBI Taxonomy" id="51915"/>
    <lineage>
        <taxon>Eukaryota</taxon>
        <taxon>Fungi</taxon>
        <taxon>Dikarya</taxon>
        <taxon>Ascomycota</taxon>
        <taxon>Saccharomycotina</taxon>
        <taxon>Saccharomycetes</taxon>
        <taxon>Saccharomycetales</taxon>
        <taxon>Saccharomycetaceae</taxon>
        <taxon>Maudiozyma</taxon>
    </lineage>
</organism>
<comment type="caution">
    <text evidence="2">The sequence shown here is derived from an EMBL/GenBank/DDBJ whole genome shotgun (WGS) entry which is preliminary data.</text>
</comment>
<dbReference type="GO" id="GO:0051721">
    <property type="term" value="F:protein phosphatase 2A binding"/>
    <property type="evidence" value="ECO:0007669"/>
    <property type="project" value="TreeGrafter"/>
</dbReference>
<keyword evidence="3" id="KW-1185">Reference proteome</keyword>
<dbReference type="GO" id="GO:0009966">
    <property type="term" value="P:regulation of signal transduction"/>
    <property type="evidence" value="ECO:0007669"/>
    <property type="project" value="InterPro"/>
</dbReference>
<dbReference type="PANTHER" id="PTHR10933">
    <property type="entry name" value="IMMUNOGLOBULIN-BINDING PROTEIN 1"/>
    <property type="match status" value="1"/>
</dbReference>
<dbReference type="InterPro" id="IPR007304">
    <property type="entry name" value="TAP46-like"/>
</dbReference>
<feature type="region of interest" description="Disordered" evidence="1">
    <location>
        <begin position="366"/>
        <end position="389"/>
    </location>
</feature>
<name>A0AAV5S2T8_MAUHU</name>
<gene>
    <name evidence="2" type="ORF">DAKH74_047810</name>
</gene>
<dbReference type="GO" id="GO:0005829">
    <property type="term" value="C:cytosol"/>
    <property type="evidence" value="ECO:0007669"/>
    <property type="project" value="TreeGrafter"/>
</dbReference>
<dbReference type="PANTHER" id="PTHR10933:SF9">
    <property type="entry name" value="IMMUNOGLOBULIN-BINDING PROTEIN 1"/>
    <property type="match status" value="1"/>
</dbReference>
<dbReference type="Pfam" id="PF04177">
    <property type="entry name" value="TAP42"/>
    <property type="match status" value="1"/>
</dbReference>
<reference evidence="2 3" key="1">
    <citation type="journal article" date="2023" name="Elife">
        <title>Identification of key yeast species and microbe-microbe interactions impacting larval growth of Drosophila in the wild.</title>
        <authorList>
            <person name="Mure A."/>
            <person name="Sugiura Y."/>
            <person name="Maeda R."/>
            <person name="Honda K."/>
            <person name="Sakurai N."/>
            <person name="Takahashi Y."/>
            <person name="Watada M."/>
            <person name="Katoh T."/>
            <person name="Gotoh A."/>
            <person name="Gotoh Y."/>
            <person name="Taniguchi I."/>
            <person name="Nakamura K."/>
            <person name="Hayashi T."/>
            <person name="Katayama T."/>
            <person name="Uemura T."/>
            <person name="Hattori Y."/>
        </authorList>
    </citation>
    <scope>NUCLEOTIDE SEQUENCE [LARGE SCALE GENOMIC DNA]</scope>
    <source>
        <strain evidence="2 3">KH-74</strain>
    </source>
</reference>
<sequence>MSASEQFNKVVATYRDALEHPALRQDSEEYQKALSANIEALLQLKADVNGKLALFSSNETLDDLSTGSLKFLAIDYYLAQMCARRQGAGKEMDALSKNRVKLMFLDKAVQLFVQFLISLEDYEILDKSLVQRVNSFKVAYKPTMDELYKPVAEASSADATELNMAYQKRQQKIEFFQRNKMLAAAILSLENRLKTANGEDGDGDGDGDGDSDDLMRELQVQNLRQFSYSAFNEIEQILYETEMLSNFVKNPPAALSQPSQQQSQGDDGRRQAANDETNYTDRLESLNKPLLSKNGKILRNFTLVDKKSELRDKVRGYGQYGPTMTVEELLEKEWEEGRVLQGGPDSANQPEVEDEDDMAYNDRETYKAREWDDFTESHAKGSGNTTNMG</sequence>
<accession>A0AAV5S2T8</accession>
<dbReference type="GO" id="GO:0035303">
    <property type="term" value="P:regulation of dephosphorylation"/>
    <property type="evidence" value="ECO:0007669"/>
    <property type="project" value="TreeGrafter"/>
</dbReference>
<dbReference type="Proteomes" id="UP001377567">
    <property type="component" value="Unassembled WGS sequence"/>
</dbReference>
<feature type="compositionally biased region" description="Basic and acidic residues" evidence="1">
    <location>
        <begin position="266"/>
        <end position="280"/>
    </location>
</feature>
<evidence type="ECO:0000313" key="2">
    <source>
        <dbReference type="EMBL" id="GMM58165.1"/>
    </source>
</evidence>
<dbReference type="Gene3D" id="1.25.40.540">
    <property type="entry name" value="TAP42-like family"/>
    <property type="match status" value="1"/>
</dbReference>
<evidence type="ECO:0000313" key="3">
    <source>
        <dbReference type="Proteomes" id="UP001377567"/>
    </source>
</evidence>
<feature type="region of interest" description="Disordered" evidence="1">
    <location>
        <begin position="250"/>
        <end position="280"/>
    </location>
</feature>
<feature type="region of interest" description="Disordered" evidence="1">
    <location>
        <begin position="340"/>
        <end position="359"/>
    </location>
</feature>
<proteinExistence type="predicted"/>
<dbReference type="AlphaFoldDB" id="A0AAV5S2T8"/>
<dbReference type="InterPro" id="IPR038511">
    <property type="entry name" value="TAP42/TAP46-like_sf"/>
</dbReference>
<dbReference type="EMBL" id="BTGD01000020">
    <property type="protein sequence ID" value="GMM58165.1"/>
    <property type="molecule type" value="Genomic_DNA"/>
</dbReference>